<keyword evidence="3" id="KW-1185">Reference proteome</keyword>
<accession>A0AAN6PND7</accession>
<evidence type="ECO:0000256" key="1">
    <source>
        <dbReference type="SAM" id="MobiDB-lite"/>
    </source>
</evidence>
<dbReference type="EMBL" id="MU854353">
    <property type="protein sequence ID" value="KAK4041680.1"/>
    <property type="molecule type" value="Genomic_DNA"/>
</dbReference>
<dbReference type="Proteomes" id="UP001303115">
    <property type="component" value="Unassembled WGS sequence"/>
</dbReference>
<gene>
    <name evidence="2" type="ORF">C8A01DRAFT_34283</name>
</gene>
<organism evidence="2 3">
    <name type="scientific">Parachaetomium inaequale</name>
    <dbReference type="NCBI Taxonomy" id="2588326"/>
    <lineage>
        <taxon>Eukaryota</taxon>
        <taxon>Fungi</taxon>
        <taxon>Dikarya</taxon>
        <taxon>Ascomycota</taxon>
        <taxon>Pezizomycotina</taxon>
        <taxon>Sordariomycetes</taxon>
        <taxon>Sordariomycetidae</taxon>
        <taxon>Sordariales</taxon>
        <taxon>Chaetomiaceae</taxon>
        <taxon>Parachaetomium</taxon>
    </lineage>
</organism>
<evidence type="ECO:0000313" key="3">
    <source>
        <dbReference type="Proteomes" id="UP001303115"/>
    </source>
</evidence>
<sequence length="300" mass="34101">MYRTLMPRTSRSYPSKDAVRSAGRAPSTLQVKSFVQKVFTALEPCIRDGRITVQDYCYFREHMKERHSDYNVGLRLFISLPNKYYIKKPIQFNLSFPVPYLSRYGLVNFEYLRNLASTGFNPDILKPLLPFSFEIRGFPEARGVYISVTHLDVIAERLGLRIEDDYDAEAADTSLDQYTYQEWYLLAPNPMSTIFPANHTTNQVVHDPETLFAITDKVLPHSCGGSVEASSNDVPPFRRSNLPQPSFLLETKEKRRAEETDAWIAEQEEVRRARRRGKGNRADITPTKFGVAGFGGGGGA</sequence>
<proteinExistence type="predicted"/>
<reference evidence="3" key="1">
    <citation type="journal article" date="2023" name="Mol. Phylogenet. Evol.">
        <title>Genome-scale phylogeny and comparative genomics of the fungal order Sordariales.</title>
        <authorList>
            <person name="Hensen N."/>
            <person name="Bonometti L."/>
            <person name="Westerberg I."/>
            <person name="Brannstrom I.O."/>
            <person name="Guillou S."/>
            <person name="Cros-Aarteil S."/>
            <person name="Calhoun S."/>
            <person name="Haridas S."/>
            <person name="Kuo A."/>
            <person name="Mondo S."/>
            <person name="Pangilinan J."/>
            <person name="Riley R."/>
            <person name="LaButti K."/>
            <person name="Andreopoulos B."/>
            <person name="Lipzen A."/>
            <person name="Chen C."/>
            <person name="Yan M."/>
            <person name="Daum C."/>
            <person name="Ng V."/>
            <person name="Clum A."/>
            <person name="Steindorff A."/>
            <person name="Ohm R.A."/>
            <person name="Martin F."/>
            <person name="Silar P."/>
            <person name="Natvig D.O."/>
            <person name="Lalanne C."/>
            <person name="Gautier V."/>
            <person name="Ament-Velasquez S.L."/>
            <person name="Kruys A."/>
            <person name="Hutchinson M.I."/>
            <person name="Powell A.J."/>
            <person name="Barry K."/>
            <person name="Miller A.N."/>
            <person name="Grigoriev I.V."/>
            <person name="Debuchy R."/>
            <person name="Gladieux P."/>
            <person name="Hiltunen Thoren M."/>
            <person name="Johannesson H."/>
        </authorList>
    </citation>
    <scope>NUCLEOTIDE SEQUENCE [LARGE SCALE GENOMIC DNA]</scope>
    <source>
        <strain evidence="3">CBS 284.82</strain>
    </source>
</reference>
<comment type="caution">
    <text evidence="2">The sequence shown here is derived from an EMBL/GenBank/DDBJ whole genome shotgun (WGS) entry which is preliminary data.</text>
</comment>
<name>A0AAN6PND7_9PEZI</name>
<feature type="region of interest" description="Disordered" evidence="1">
    <location>
        <begin position="1"/>
        <end position="21"/>
    </location>
</feature>
<evidence type="ECO:0000313" key="2">
    <source>
        <dbReference type="EMBL" id="KAK4041680.1"/>
    </source>
</evidence>
<protein>
    <submittedName>
        <fullName evidence="2">Uncharacterized protein</fullName>
    </submittedName>
</protein>
<dbReference type="AlphaFoldDB" id="A0AAN6PND7"/>